<dbReference type="EMBL" id="JAUEPP010000002">
    <property type="protein sequence ID" value="KAK3350390.1"/>
    <property type="molecule type" value="Genomic_DNA"/>
</dbReference>
<dbReference type="PROSITE" id="PS00028">
    <property type="entry name" value="ZINC_FINGER_C2H2_1"/>
    <property type="match status" value="1"/>
</dbReference>
<reference evidence="3" key="2">
    <citation type="submission" date="2023-06" db="EMBL/GenBank/DDBJ databases">
        <authorList>
            <consortium name="Lawrence Berkeley National Laboratory"/>
            <person name="Haridas S."/>
            <person name="Hensen N."/>
            <person name="Bonometti L."/>
            <person name="Westerberg I."/>
            <person name="Brannstrom I.O."/>
            <person name="Guillou S."/>
            <person name="Cros-Aarteil S."/>
            <person name="Calhoun S."/>
            <person name="Kuo A."/>
            <person name="Mondo S."/>
            <person name="Pangilinan J."/>
            <person name="Riley R."/>
            <person name="Labutti K."/>
            <person name="Andreopoulos B."/>
            <person name="Lipzen A."/>
            <person name="Chen C."/>
            <person name="Yanf M."/>
            <person name="Daum C."/>
            <person name="Ng V."/>
            <person name="Clum A."/>
            <person name="Steindorff A."/>
            <person name="Ohm R."/>
            <person name="Martin F."/>
            <person name="Silar P."/>
            <person name="Natvig D."/>
            <person name="Lalanne C."/>
            <person name="Gautier V."/>
            <person name="Ament-Velasquez S.L."/>
            <person name="Kruys A."/>
            <person name="Hutchinson M.I."/>
            <person name="Powell A.J."/>
            <person name="Barry K."/>
            <person name="Miller A.N."/>
            <person name="Grigoriev I.V."/>
            <person name="Debuchy R."/>
            <person name="Gladieux P."/>
            <person name="Thoren M.H."/>
            <person name="Johannesson H."/>
        </authorList>
    </citation>
    <scope>NUCLEOTIDE SEQUENCE</scope>
    <source>
        <strain evidence="3">CBS 560.94</strain>
    </source>
</reference>
<feature type="region of interest" description="Disordered" evidence="1">
    <location>
        <begin position="376"/>
        <end position="444"/>
    </location>
</feature>
<proteinExistence type="predicted"/>
<organism evidence="3 4">
    <name type="scientific">Neurospora tetraspora</name>
    <dbReference type="NCBI Taxonomy" id="94610"/>
    <lineage>
        <taxon>Eukaryota</taxon>
        <taxon>Fungi</taxon>
        <taxon>Dikarya</taxon>
        <taxon>Ascomycota</taxon>
        <taxon>Pezizomycotina</taxon>
        <taxon>Sordariomycetes</taxon>
        <taxon>Sordariomycetidae</taxon>
        <taxon>Sordariales</taxon>
        <taxon>Sordariaceae</taxon>
        <taxon>Neurospora</taxon>
    </lineage>
</organism>
<feature type="compositionally biased region" description="Basic and acidic residues" evidence="1">
    <location>
        <begin position="639"/>
        <end position="665"/>
    </location>
</feature>
<feature type="compositionally biased region" description="Basic and acidic residues" evidence="1">
    <location>
        <begin position="672"/>
        <end position="690"/>
    </location>
</feature>
<feature type="compositionally biased region" description="Polar residues" evidence="1">
    <location>
        <begin position="409"/>
        <end position="426"/>
    </location>
</feature>
<sequence>MFPENYAPLSGRPNAKWHCPIIGCDSAFRLLRDLGEHFTTEHRGAKLHDLRNGEFRVINSEGNGVPCVVYRSNNPPSPIQPPLPPSSPASSAVHSSSVEHGTTPGLYVKREFSIIPADGEEPRQIIIDAEDDQHTSSSQDGGEAEGEEGSDEDMDDVFSIGAGQDKESNTSVSDQEEEHDDAAPAYNVDVQTPDRSGPANENLENGQYFNYAASAVWRHINRFTPFRLPVPDDTCLRELLTLPLARELPRSWRVRLGKQRFTEEKFNLKMMTAMAIFLTGKETDEKACTTFGCLTRNPVKTAQALTDFAADSDVCHGMFAFPRCVFPSAIDLQVSPTLKERLDGTTCCNAYYLLGKKPEAKLIYVAGYPLPYPITPENPPRAAPAPDRSDNGASPTSGQPQQSSRPSSLYNGSPQSSPLKSRSTSESLKRKTPPCAASDDYNYRLSTDPATPAKWESLTGLLHQSESHLEPVIAYSPSYVRSHTSSNGHPNTHSPSDTHIQANKRIKLLPSPSTSSSGSSALADFRVIHLQHNPNNAEAVQTVSLPVSKTRSYVCSVASGGPVRVYLDKGKGEGQEKPFDIMEGGVWIVENGWECSMEVAVGGVDDDGDVAMTDAMETVEERMQVTASVHVTGVLALAGEKEREQEKSKDKEKDVSEKSKKDKKEKEKKKKEKEIKREKKEKKEKEKKGC</sequence>
<dbReference type="AlphaFoldDB" id="A0AAE0JIL5"/>
<feature type="region of interest" description="Disordered" evidence="1">
    <location>
        <begin position="69"/>
        <end position="104"/>
    </location>
</feature>
<accession>A0AAE0JIL5</accession>
<dbReference type="InterPro" id="IPR013087">
    <property type="entry name" value="Znf_C2H2_type"/>
</dbReference>
<feature type="compositionally biased region" description="Acidic residues" evidence="1">
    <location>
        <begin position="142"/>
        <end position="156"/>
    </location>
</feature>
<evidence type="ECO:0000313" key="4">
    <source>
        <dbReference type="Proteomes" id="UP001278500"/>
    </source>
</evidence>
<keyword evidence="4" id="KW-1185">Reference proteome</keyword>
<evidence type="ECO:0000259" key="2">
    <source>
        <dbReference type="PROSITE" id="PS00028"/>
    </source>
</evidence>
<feature type="region of interest" description="Disordered" evidence="1">
    <location>
        <begin position="638"/>
        <end position="690"/>
    </location>
</feature>
<dbReference type="RefSeq" id="XP_062683685.1">
    <property type="nucleotide sequence ID" value="XM_062831498.1"/>
</dbReference>
<evidence type="ECO:0000256" key="1">
    <source>
        <dbReference type="SAM" id="MobiDB-lite"/>
    </source>
</evidence>
<dbReference type="Proteomes" id="UP001278500">
    <property type="component" value="Unassembled WGS sequence"/>
</dbReference>
<feature type="domain" description="C2H2-type" evidence="2">
    <location>
        <begin position="19"/>
        <end position="42"/>
    </location>
</feature>
<feature type="compositionally biased region" description="Pro residues" evidence="1">
    <location>
        <begin position="75"/>
        <end position="87"/>
    </location>
</feature>
<feature type="region of interest" description="Disordered" evidence="1">
    <location>
        <begin position="130"/>
        <end position="203"/>
    </location>
</feature>
<dbReference type="GeneID" id="87868652"/>
<reference evidence="3" key="1">
    <citation type="journal article" date="2023" name="Mol. Phylogenet. Evol.">
        <title>Genome-scale phylogeny and comparative genomics of the fungal order Sordariales.</title>
        <authorList>
            <person name="Hensen N."/>
            <person name="Bonometti L."/>
            <person name="Westerberg I."/>
            <person name="Brannstrom I.O."/>
            <person name="Guillou S."/>
            <person name="Cros-Aarteil S."/>
            <person name="Calhoun S."/>
            <person name="Haridas S."/>
            <person name="Kuo A."/>
            <person name="Mondo S."/>
            <person name="Pangilinan J."/>
            <person name="Riley R."/>
            <person name="LaButti K."/>
            <person name="Andreopoulos B."/>
            <person name="Lipzen A."/>
            <person name="Chen C."/>
            <person name="Yan M."/>
            <person name="Daum C."/>
            <person name="Ng V."/>
            <person name="Clum A."/>
            <person name="Steindorff A."/>
            <person name="Ohm R.A."/>
            <person name="Martin F."/>
            <person name="Silar P."/>
            <person name="Natvig D.O."/>
            <person name="Lalanne C."/>
            <person name="Gautier V."/>
            <person name="Ament-Velasquez S.L."/>
            <person name="Kruys A."/>
            <person name="Hutchinson M.I."/>
            <person name="Powell A.J."/>
            <person name="Barry K."/>
            <person name="Miller A.N."/>
            <person name="Grigoriev I.V."/>
            <person name="Debuchy R."/>
            <person name="Gladieux P."/>
            <person name="Hiltunen Thoren M."/>
            <person name="Johannesson H."/>
        </authorList>
    </citation>
    <scope>NUCLEOTIDE SEQUENCE</scope>
    <source>
        <strain evidence="3">CBS 560.94</strain>
    </source>
</reference>
<protein>
    <recommendedName>
        <fullName evidence="2">C2H2-type domain-containing protein</fullName>
    </recommendedName>
</protein>
<comment type="caution">
    <text evidence="3">The sequence shown here is derived from an EMBL/GenBank/DDBJ whole genome shotgun (WGS) entry which is preliminary data.</text>
</comment>
<evidence type="ECO:0000313" key="3">
    <source>
        <dbReference type="EMBL" id="KAK3350390.1"/>
    </source>
</evidence>
<gene>
    <name evidence="3" type="ORF">B0H65DRAFT_86268</name>
</gene>
<name>A0AAE0JIL5_9PEZI</name>
<feature type="compositionally biased region" description="Low complexity" evidence="1">
    <location>
        <begin position="394"/>
        <end position="408"/>
    </location>
</feature>